<dbReference type="Pfam" id="PF19935">
    <property type="entry name" value="DUF6398"/>
    <property type="match status" value="1"/>
</dbReference>
<protein>
    <recommendedName>
        <fullName evidence="1">DUF6398 domain-containing protein</fullName>
    </recommendedName>
</protein>
<organism evidence="2">
    <name type="scientific">marine sediment metagenome</name>
    <dbReference type="NCBI Taxonomy" id="412755"/>
    <lineage>
        <taxon>unclassified sequences</taxon>
        <taxon>metagenomes</taxon>
        <taxon>ecological metagenomes</taxon>
    </lineage>
</organism>
<dbReference type="AlphaFoldDB" id="A0A0F8ZZG6"/>
<accession>A0A0F8ZZG6</accession>
<proteinExistence type="predicted"/>
<evidence type="ECO:0000259" key="1">
    <source>
        <dbReference type="Pfam" id="PF19935"/>
    </source>
</evidence>
<dbReference type="InterPro" id="IPR045651">
    <property type="entry name" value="DUF6398"/>
</dbReference>
<sequence>MRGEESITMNLTFDEGKLFYGLYAALLSFVNRKLKVSSERFSDSQEYAATPPEARVTIRDALFDHRELIDEFPMKEVIGPYLPRLITTVLLPFQGRIIYDGLVSGYNITFGGGMKRMLNEEYKQAKEAFGIITSLGDQAAPLPEKKTKKRPRKATSVVGSRSASAEAKAIAEELIEMTDAFCRAFLNEEYAELCRKLASALARKRPSPLLRGKLETWASGIVRTIGWVNFLHDPSQT</sequence>
<reference evidence="2" key="1">
    <citation type="journal article" date="2015" name="Nature">
        <title>Complex archaea that bridge the gap between prokaryotes and eukaryotes.</title>
        <authorList>
            <person name="Spang A."/>
            <person name="Saw J.H."/>
            <person name="Jorgensen S.L."/>
            <person name="Zaremba-Niedzwiedzka K."/>
            <person name="Martijn J."/>
            <person name="Lind A.E."/>
            <person name="van Eijk R."/>
            <person name="Schleper C."/>
            <person name="Guy L."/>
            <person name="Ettema T.J."/>
        </authorList>
    </citation>
    <scope>NUCLEOTIDE SEQUENCE</scope>
</reference>
<gene>
    <name evidence="2" type="ORF">LCGC14_2714860</name>
</gene>
<feature type="non-terminal residue" evidence="2">
    <location>
        <position position="237"/>
    </location>
</feature>
<feature type="domain" description="DUF6398" evidence="1">
    <location>
        <begin position="173"/>
        <end position="236"/>
    </location>
</feature>
<name>A0A0F8ZZG6_9ZZZZ</name>
<evidence type="ECO:0000313" key="2">
    <source>
        <dbReference type="EMBL" id="KKK91250.1"/>
    </source>
</evidence>
<comment type="caution">
    <text evidence="2">The sequence shown here is derived from an EMBL/GenBank/DDBJ whole genome shotgun (WGS) entry which is preliminary data.</text>
</comment>
<dbReference type="EMBL" id="LAZR01048736">
    <property type="protein sequence ID" value="KKK91250.1"/>
    <property type="molecule type" value="Genomic_DNA"/>
</dbReference>